<accession>A0ACB7C9F0</accession>
<comment type="caution">
    <text evidence="1">The sequence shown here is derived from an EMBL/GenBank/DDBJ whole genome shotgun (WGS) entry which is preliminary data.</text>
</comment>
<keyword evidence="2" id="KW-1185">Reference proteome</keyword>
<protein>
    <submittedName>
        <fullName evidence="1">Uncharacterized protein</fullName>
    </submittedName>
</protein>
<evidence type="ECO:0000313" key="1">
    <source>
        <dbReference type="EMBL" id="KAG4304329.1"/>
    </source>
</evidence>
<reference evidence="1 2" key="1">
    <citation type="journal article" date="2021" name="Commun. Biol.">
        <title>Genomic insights into the host specific adaptation of the Pneumocystis genus.</title>
        <authorList>
            <person name="Cisse O.H."/>
            <person name="Ma L."/>
            <person name="Dekker J.P."/>
            <person name="Khil P.P."/>
            <person name="Youn J.-H."/>
            <person name="Brenchley J.M."/>
            <person name="Blair R."/>
            <person name="Pahar B."/>
            <person name="Chabe M."/>
            <person name="Van Rompay K.K.A."/>
            <person name="Keesler R."/>
            <person name="Sukura A."/>
            <person name="Hirsch V."/>
            <person name="Kutty G."/>
            <person name="Liu Y."/>
            <person name="Peng L."/>
            <person name="Chen J."/>
            <person name="Song J."/>
            <person name="Weissenbacher-Lang C."/>
            <person name="Xu J."/>
            <person name="Upham N.S."/>
            <person name="Stajich J.E."/>
            <person name="Cuomo C.A."/>
            <person name="Cushion M.T."/>
            <person name="Kovacs J.A."/>
        </authorList>
    </citation>
    <scope>NUCLEOTIDE SEQUENCE [LARGE SCALE GENOMIC DNA]</scope>
    <source>
        <strain evidence="1 2">RABM</strain>
    </source>
</reference>
<name>A0ACB7C9F0_9ASCO</name>
<sequence length="225" mass="25220">MLGIVSISSVSMILGYTFNNMLRTNLEKDNESSLQVYNTDYEIEHYIETHPFVQKLRSDSSFSESRPYLDVSSKQRSNSFTLGLLSGKGKISISPYCFYDESGKKIVVILHLGSQICGYSNIIHGGFLATLIDEGFARCAYLVSPDKVKVTANLNINYRLPAKANQYYILKAAITKTEGRKIWVEGHIETLDSYSLFGNKLDKHVIVADATALFIEPKYSSFAKV</sequence>
<gene>
    <name evidence="1" type="ORF">PORY_002304</name>
</gene>
<proteinExistence type="predicted"/>
<dbReference type="Proteomes" id="UP000768646">
    <property type="component" value="Unassembled WGS sequence"/>
</dbReference>
<organism evidence="1 2">
    <name type="scientific">Pneumocystis oryctolagi</name>
    <dbReference type="NCBI Taxonomy" id="42067"/>
    <lineage>
        <taxon>Eukaryota</taxon>
        <taxon>Fungi</taxon>
        <taxon>Dikarya</taxon>
        <taxon>Ascomycota</taxon>
        <taxon>Taphrinomycotina</taxon>
        <taxon>Pneumocystomycetes</taxon>
        <taxon>Pneumocystaceae</taxon>
        <taxon>Pneumocystis</taxon>
    </lineage>
</organism>
<evidence type="ECO:0000313" key="2">
    <source>
        <dbReference type="Proteomes" id="UP000768646"/>
    </source>
</evidence>
<dbReference type="EMBL" id="JABTEG010000009">
    <property type="protein sequence ID" value="KAG4304329.1"/>
    <property type="molecule type" value="Genomic_DNA"/>
</dbReference>